<dbReference type="AlphaFoldDB" id="A0A5C7HQ15"/>
<organism evidence="1 2">
    <name type="scientific">Acer yangbiense</name>
    <dbReference type="NCBI Taxonomy" id="1000413"/>
    <lineage>
        <taxon>Eukaryota</taxon>
        <taxon>Viridiplantae</taxon>
        <taxon>Streptophyta</taxon>
        <taxon>Embryophyta</taxon>
        <taxon>Tracheophyta</taxon>
        <taxon>Spermatophyta</taxon>
        <taxon>Magnoliopsida</taxon>
        <taxon>eudicotyledons</taxon>
        <taxon>Gunneridae</taxon>
        <taxon>Pentapetalae</taxon>
        <taxon>rosids</taxon>
        <taxon>malvids</taxon>
        <taxon>Sapindales</taxon>
        <taxon>Sapindaceae</taxon>
        <taxon>Hippocastanoideae</taxon>
        <taxon>Acereae</taxon>
        <taxon>Acer</taxon>
    </lineage>
</organism>
<name>A0A5C7HQ15_9ROSI</name>
<reference evidence="2" key="1">
    <citation type="journal article" date="2019" name="Gigascience">
        <title>De novo genome assembly of the endangered Acer yangbiense, a plant species with extremely small populations endemic to Yunnan Province, China.</title>
        <authorList>
            <person name="Yang J."/>
            <person name="Wariss H.M."/>
            <person name="Tao L."/>
            <person name="Zhang R."/>
            <person name="Yun Q."/>
            <person name="Hollingsworth P."/>
            <person name="Dao Z."/>
            <person name="Luo G."/>
            <person name="Guo H."/>
            <person name="Ma Y."/>
            <person name="Sun W."/>
        </authorList>
    </citation>
    <scope>NUCLEOTIDE SEQUENCE [LARGE SCALE GENOMIC DNA]</scope>
    <source>
        <strain evidence="2">cv. Malutang</strain>
    </source>
</reference>
<dbReference type="EMBL" id="VAHF01000007">
    <property type="protein sequence ID" value="TXG59157.1"/>
    <property type="molecule type" value="Genomic_DNA"/>
</dbReference>
<accession>A0A5C7HQ15</accession>
<proteinExistence type="predicted"/>
<protein>
    <submittedName>
        <fullName evidence="1">Uncharacterized protein</fullName>
    </submittedName>
</protein>
<comment type="caution">
    <text evidence="1">The sequence shown here is derived from an EMBL/GenBank/DDBJ whole genome shotgun (WGS) entry which is preliminary data.</text>
</comment>
<keyword evidence="2" id="KW-1185">Reference proteome</keyword>
<dbReference type="Proteomes" id="UP000323000">
    <property type="component" value="Chromosome 7"/>
</dbReference>
<dbReference type="OrthoDB" id="10268405at2759"/>
<gene>
    <name evidence="1" type="ORF">EZV62_016986</name>
</gene>
<evidence type="ECO:0000313" key="2">
    <source>
        <dbReference type="Proteomes" id="UP000323000"/>
    </source>
</evidence>
<sequence length="219" mass="23585">MPSSDRPSELQEPVSQRRFSVTEKFLILSGGYWVKSMLSFSLLPFRRKSQRDPETASRVGTLQRSSSRLISIRNLSSHGIQCIDGSLSLCGPSKQYTVSYGDRSWGSSIARIGCGPEEIAVSSIHCYPSTSNCSGLGWLESEVLMLAVGNVGVYPSLICGCAPHSPSTSIAGLLPHMAAPAYSPVLPKLSGSMKVCHRILPVLASNMARLPRKVQNSST</sequence>
<evidence type="ECO:0000313" key="1">
    <source>
        <dbReference type="EMBL" id="TXG59157.1"/>
    </source>
</evidence>